<name>A0A8H7U436_9APHY</name>
<accession>A0A8H7U436</accession>
<feature type="region of interest" description="Disordered" evidence="2">
    <location>
        <begin position="359"/>
        <end position="408"/>
    </location>
</feature>
<feature type="compositionally biased region" description="Low complexity" evidence="2">
    <location>
        <begin position="521"/>
        <end position="534"/>
    </location>
</feature>
<feature type="region of interest" description="Disordered" evidence="2">
    <location>
        <begin position="1"/>
        <end position="33"/>
    </location>
</feature>
<sequence length="622" mass="68544">MFSFRRKPRKPDSGGPPFIRTSPSLPELHTQGIPWPENLVDLSSLPQSDAPQVRPQGAAKTIFPTQGVGPIAFHKPWSSPEKPPGRTISEFFTSRLPPPSAFETRKQPVHLRAKLSQRKARSPTTFNVMVVGAQGTGKTSLLRLLLDTADISPTATADQKAAVERFLRGAPRRTDSIQSACVEICESRYDRILLSVIDTPGLDFQESHELRLERQVTAIVKYLDAQFTDTLNEEAKIVRQDKGDQHIHLCIYMIDPKSIMSTSLRRARSSLPAKTPSAIVVNHSPDLSSFSDDTTSDETNEEMAGELTMSPADIRVIRRLGNRANVLPVIARADSLTDETLADVKRVVKRDLHNAGLDFGVFGPAAGDGKRTEKADTNGNGTESSVAPENAAENDTESEPQVERRSRSVIKLRAPKVSVSRRSSRSRSRMSLSELAAAERAELDTMDVESVANVRFSAGVVAKADLSESLPFALISPEQVRRRRPLKPSISIDNTRQSFHSAALPSEDGHAPSVAEAAHMSPTTPTTPSSRSFPYLTGPPADLRGVFVRKFRWGAVDVLNPEHCDFAAMRTAVLSTHMKMLKIRTREVLYEKFRTEKLLAKRATRNIGETETRKLLEGELAT</sequence>
<gene>
    <name evidence="4" type="ORF">IEO21_03564</name>
</gene>
<feature type="region of interest" description="Disordered" evidence="2">
    <location>
        <begin position="282"/>
        <end position="304"/>
    </location>
</feature>
<evidence type="ECO:0000313" key="4">
    <source>
        <dbReference type="EMBL" id="KAF9817304.1"/>
    </source>
</evidence>
<protein>
    <recommendedName>
        <fullName evidence="3">Septin-type G domain-containing protein</fullName>
    </recommendedName>
</protein>
<feature type="region of interest" description="Disordered" evidence="2">
    <location>
        <begin position="488"/>
        <end position="535"/>
    </location>
</feature>
<dbReference type="Gene3D" id="3.40.50.300">
    <property type="entry name" value="P-loop containing nucleotide triphosphate hydrolases"/>
    <property type="match status" value="1"/>
</dbReference>
<evidence type="ECO:0000256" key="1">
    <source>
        <dbReference type="RuleBase" id="RU004560"/>
    </source>
</evidence>
<comment type="caution">
    <text evidence="4">The sequence shown here is derived from an EMBL/GenBank/DDBJ whole genome shotgun (WGS) entry which is preliminary data.</text>
</comment>
<comment type="similarity">
    <text evidence="1">Belongs to the TRAFAC class TrmE-Era-EngA-EngB-Septin-like GTPase superfamily. Septin GTPase family.</text>
</comment>
<dbReference type="Pfam" id="PF00735">
    <property type="entry name" value="Septin"/>
    <property type="match status" value="3"/>
</dbReference>
<keyword evidence="1" id="KW-0342">GTP-binding</keyword>
<keyword evidence="1" id="KW-0547">Nucleotide-binding</keyword>
<reference evidence="4" key="1">
    <citation type="submission" date="2020-11" db="EMBL/GenBank/DDBJ databases">
        <authorList>
            <person name="Koelle M."/>
            <person name="Horta M.A.C."/>
            <person name="Nowrousian M."/>
            <person name="Ohm R.A."/>
            <person name="Benz P."/>
            <person name="Pilgard A."/>
        </authorList>
    </citation>
    <scope>NUCLEOTIDE SEQUENCE</scope>
    <source>
        <strain evidence="4">FPRL280</strain>
    </source>
</reference>
<feature type="compositionally biased region" description="Polar residues" evidence="2">
    <location>
        <begin position="491"/>
        <end position="500"/>
    </location>
</feature>
<dbReference type="PROSITE" id="PS51719">
    <property type="entry name" value="G_SEPTIN"/>
    <property type="match status" value="1"/>
</dbReference>
<dbReference type="InterPro" id="IPR030379">
    <property type="entry name" value="G_SEPTIN_dom"/>
</dbReference>
<evidence type="ECO:0000259" key="3">
    <source>
        <dbReference type="PROSITE" id="PS51719"/>
    </source>
</evidence>
<feature type="domain" description="Septin-type G" evidence="3">
    <location>
        <begin position="122"/>
        <end position="600"/>
    </location>
</feature>
<dbReference type="InterPro" id="IPR027417">
    <property type="entry name" value="P-loop_NTPase"/>
</dbReference>
<evidence type="ECO:0000256" key="2">
    <source>
        <dbReference type="SAM" id="MobiDB-lite"/>
    </source>
</evidence>
<dbReference type="GO" id="GO:0005525">
    <property type="term" value="F:GTP binding"/>
    <property type="evidence" value="ECO:0007669"/>
    <property type="project" value="UniProtKB-KW"/>
</dbReference>
<dbReference type="SUPFAM" id="SSF52540">
    <property type="entry name" value="P-loop containing nucleoside triphosphate hydrolases"/>
    <property type="match status" value="1"/>
</dbReference>
<feature type="compositionally biased region" description="Polar residues" evidence="2">
    <location>
        <begin position="377"/>
        <end position="387"/>
    </location>
</feature>
<proteinExistence type="inferred from homology"/>
<reference evidence="4" key="2">
    <citation type="journal article" name="Front. Microbiol.">
        <title>Degradative Capacity of Two Strains of Rhodonia placenta: From Phenotype to Genotype.</title>
        <authorList>
            <person name="Kolle M."/>
            <person name="Horta M.A.C."/>
            <person name="Nowrousian M."/>
            <person name="Ohm R.A."/>
            <person name="Benz J.P."/>
            <person name="Pilgard A."/>
        </authorList>
    </citation>
    <scope>NUCLEOTIDE SEQUENCE</scope>
    <source>
        <strain evidence="4">FPRL280</strain>
    </source>
</reference>
<evidence type="ECO:0000313" key="5">
    <source>
        <dbReference type="Proteomes" id="UP000639403"/>
    </source>
</evidence>
<dbReference type="PANTHER" id="PTHR18884">
    <property type="entry name" value="SEPTIN"/>
    <property type="match status" value="1"/>
</dbReference>
<organism evidence="4 5">
    <name type="scientific">Rhodonia placenta</name>
    <dbReference type="NCBI Taxonomy" id="104341"/>
    <lineage>
        <taxon>Eukaryota</taxon>
        <taxon>Fungi</taxon>
        <taxon>Dikarya</taxon>
        <taxon>Basidiomycota</taxon>
        <taxon>Agaricomycotina</taxon>
        <taxon>Agaricomycetes</taxon>
        <taxon>Polyporales</taxon>
        <taxon>Adustoporiaceae</taxon>
        <taxon>Rhodonia</taxon>
    </lineage>
</organism>
<feature type="compositionally biased region" description="Acidic residues" evidence="2">
    <location>
        <begin position="294"/>
        <end position="304"/>
    </location>
</feature>
<dbReference type="AlphaFoldDB" id="A0A8H7U436"/>
<dbReference type="EMBL" id="JADOXO010000045">
    <property type="protein sequence ID" value="KAF9817304.1"/>
    <property type="molecule type" value="Genomic_DNA"/>
</dbReference>
<dbReference type="Proteomes" id="UP000639403">
    <property type="component" value="Unassembled WGS sequence"/>
</dbReference>